<dbReference type="AlphaFoldDB" id="A0A167GND8"/>
<proteinExistence type="predicted"/>
<feature type="compositionally biased region" description="Basic and acidic residues" evidence="1">
    <location>
        <begin position="220"/>
        <end position="231"/>
    </location>
</feature>
<name>A0A167GND8_METRR</name>
<gene>
    <name evidence="2" type="ORF">NOR_02502</name>
</gene>
<evidence type="ECO:0000256" key="1">
    <source>
        <dbReference type="SAM" id="MobiDB-lite"/>
    </source>
</evidence>
<dbReference type="STRING" id="1081105.A0A167GND8"/>
<feature type="region of interest" description="Disordered" evidence="1">
    <location>
        <begin position="220"/>
        <end position="246"/>
    </location>
</feature>
<comment type="caution">
    <text evidence="2">The sequence shown here is derived from an EMBL/GenBank/DDBJ whole genome shotgun (WGS) entry which is preliminary data.</text>
</comment>
<protein>
    <submittedName>
        <fullName evidence="2">Uncharacterized protein</fullName>
    </submittedName>
</protein>
<dbReference type="PANTHER" id="PTHR21521">
    <property type="entry name" value="AMUN, ISOFORM A"/>
    <property type="match status" value="1"/>
</dbReference>
<evidence type="ECO:0000313" key="2">
    <source>
        <dbReference type="EMBL" id="OAA46866.1"/>
    </source>
</evidence>
<sequence length="246" mass="27361">MPPPAETISKPEFNALLAAYPALPGQKTLQDLDTYRYEEAPLLFGKKNREMTLPDVQKLVEWKLRHGKYRPTLKSLISSNPPALTKQTISSALALYKTNPQAQGQAHAHTLNTAREPSGCIQRALDALTKLKGVGPATASLLLNVHDPERVVFFSDEAYYWLCCRGKRTVIRYTAREYAELTRQAGELARRLDVGMVDVEKVAYVVVNGGVGSDGVNVARKETVSKRKTDGPAEETGLRRSKRRRD</sequence>
<dbReference type="OMA" id="NAKEYRM"/>
<dbReference type="Proteomes" id="UP000243498">
    <property type="component" value="Unassembled WGS sequence"/>
</dbReference>
<reference evidence="2 3" key="1">
    <citation type="journal article" date="2016" name="Genome Biol. Evol.">
        <title>Divergent and convergent evolution of fungal pathogenicity.</title>
        <authorList>
            <person name="Shang Y."/>
            <person name="Xiao G."/>
            <person name="Zheng P."/>
            <person name="Cen K."/>
            <person name="Zhan S."/>
            <person name="Wang C."/>
        </authorList>
    </citation>
    <scope>NUCLEOTIDE SEQUENCE [LARGE SCALE GENOMIC DNA]</scope>
    <source>
        <strain evidence="2 3">RCEF 4871</strain>
    </source>
</reference>
<dbReference type="EMBL" id="AZHC01000006">
    <property type="protein sequence ID" value="OAA46866.1"/>
    <property type="molecule type" value="Genomic_DNA"/>
</dbReference>
<dbReference type="OrthoDB" id="8249012at2759"/>
<keyword evidence="3" id="KW-1185">Reference proteome</keyword>
<organism evidence="2 3">
    <name type="scientific">Metarhizium rileyi (strain RCEF 4871)</name>
    <name type="common">Nomuraea rileyi</name>
    <dbReference type="NCBI Taxonomy" id="1649241"/>
    <lineage>
        <taxon>Eukaryota</taxon>
        <taxon>Fungi</taxon>
        <taxon>Dikarya</taxon>
        <taxon>Ascomycota</taxon>
        <taxon>Pezizomycotina</taxon>
        <taxon>Sordariomycetes</taxon>
        <taxon>Hypocreomycetidae</taxon>
        <taxon>Hypocreales</taxon>
        <taxon>Clavicipitaceae</taxon>
        <taxon>Metarhizium</taxon>
    </lineage>
</organism>
<accession>A0A167GND8</accession>
<evidence type="ECO:0000313" key="3">
    <source>
        <dbReference type="Proteomes" id="UP000243498"/>
    </source>
</evidence>
<dbReference type="PANTHER" id="PTHR21521:SF0">
    <property type="entry name" value="AMUN, ISOFORM A"/>
    <property type="match status" value="1"/>
</dbReference>